<sequence>MNHVLYPLCAAAAWTAFLYKFRGRRRQPDNPAITAVWVAFLLLALVFTVSVPAVWEGLDRSVGVPNLSTLLSQGCVVGFSASIQAMLLFWVHPRDQAVARIRWRLLAVAGALVVMAVLFATTAPAVERSTDFVVWYAANPYYAVYLVFYVSAFAVGLCDTARIGWHYAREAPRPWLRRGLRLTAAGAATGLGYCAVRIANILGPVLGVDTRRWEALAPLCASAGALLVIVGLTVPAWGHRITALAGLAGRYLAHRRLAPLWRAVALRSSPEVVLDPPAVRALEWLRVRDLDFRLYRRVIEIRDGRLALRPHLDARVAAAADRLGREAGLSGDGLLAVVEAARLAAAVRAKARGSPADDGATDDDGASAEPAGAEPHGAESHGVEPGGADLCAEITWLVRVSRAYRRSPVVRAVLTER</sequence>
<evidence type="ECO:0000313" key="4">
    <source>
        <dbReference type="EMBL" id="SHG89408.1"/>
    </source>
</evidence>
<evidence type="ECO:0000256" key="1">
    <source>
        <dbReference type="SAM" id="MobiDB-lite"/>
    </source>
</evidence>
<keyword evidence="5" id="KW-1185">Reference proteome</keyword>
<evidence type="ECO:0000259" key="3">
    <source>
        <dbReference type="Pfam" id="PF20182"/>
    </source>
</evidence>
<feature type="region of interest" description="Disordered" evidence="1">
    <location>
        <begin position="351"/>
        <end position="385"/>
    </location>
</feature>
<feature type="transmembrane region" description="Helical" evidence="2">
    <location>
        <begin position="182"/>
        <end position="203"/>
    </location>
</feature>
<dbReference type="RefSeq" id="WP_073489730.1">
    <property type="nucleotide sequence ID" value="NZ_FQVN01000016.1"/>
</dbReference>
<dbReference type="InterPro" id="IPR046675">
    <property type="entry name" value="DUF6545"/>
</dbReference>
<proteinExistence type="predicted"/>
<evidence type="ECO:0000313" key="5">
    <source>
        <dbReference type="Proteomes" id="UP000184501"/>
    </source>
</evidence>
<feature type="transmembrane region" description="Helical" evidence="2">
    <location>
        <begin position="5"/>
        <end position="21"/>
    </location>
</feature>
<organism evidence="4 5">
    <name type="scientific">Streptoalloteichus hindustanus</name>
    <dbReference type="NCBI Taxonomy" id="2017"/>
    <lineage>
        <taxon>Bacteria</taxon>
        <taxon>Bacillati</taxon>
        <taxon>Actinomycetota</taxon>
        <taxon>Actinomycetes</taxon>
        <taxon>Pseudonocardiales</taxon>
        <taxon>Pseudonocardiaceae</taxon>
        <taxon>Streptoalloteichus</taxon>
    </lineage>
</organism>
<feature type="domain" description="DUF6545" evidence="3">
    <location>
        <begin position="250"/>
        <end position="406"/>
    </location>
</feature>
<feature type="transmembrane region" description="Helical" evidence="2">
    <location>
        <begin position="215"/>
        <end position="237"/>
    </location>
</feature>
<dbReference type="InterPro" id="IPR050039">
    <property type="entry name" value="MAB_1171c-like"/>
</dbReference>
<feature type="transmembrane region" description="Helical" evidence="2">
    <location>
        <begin position="33"/>
        <end position="55"/>
    </location>
</feature>
<dbReference type="AlphaFoldDB" id="A0A1M5NIR3"/>
<keyword evidence="2" id="KW-0472">Membrane</keyword>
<reference evidence="4 5" key="1">
    <citation type="submission" date="2016-11" db="EMBL/GenBank/DDBJ databases">
        <authorList>
            <person name="Jaros S."/>
            <person name="Januszkiewicz K."/>
            <person name="Wedrychowicz H."/>
        </authorList>
    </citation>
    <scope>NUCLEOTIDE SEQUENCE [LARGE SCALE GENOMIC DNA]</scope>
    <source>
        <strain evidence="4 5">DSM 44523</strain>
    </source>
</reference>
<dbReference type="OrthoDB" id="3685619at2"/>
<evidence type="ECO:0000256" key="2">
    <source>
        <dbReference type="SAM" id="Phobius"/>
    </source>
</evidence>
<keyword evidence="2" id="KW-0812">Transmembrane</keyword>
<gene>
    <name evidence="4" type="ORF">SAMN05444320_1163</name>
</gene>
<dbReference type="STRING" id="2017.SAMN05444320_1163"/>
<feature type="transmembrane region" description="Helical" evidence="2">
    <location>
        <begin position="103"/>
        <end position="122"/>
    </location>
</feature>
<accession>A0A1M5NIR3</accession>
<protein>
    <recommendedName>
        <fullName evidence="3">DUF6545 domain-containing protein</fullName>
    </recommendedName>
</protein>
<dbReference type="EMBL" id="FQVN01000016">
    <property type="protein sequence ID" value="SHG89408.1"/>
    <property type="molecule type" value="Genomic_DNA"/>
</dbReference>
<name>A0A1M5NIR3_STRHI</name>
<feature type="transmembrane region" description="Helical" evidence="2">
    <location>
        <begin position="67"/>
        <end position="91"/>
    </location>
</feature>
<dbReference type="Proteomes" id="UP000184501">
    <property type="component" value="Unassembled WGS sequence"/>
</dbReference>
<dbReference type="Pfam" id="PF20182">
    <property type="entry name" value="DUF6545"/>
    <property type="match status" value="1"/>
</dbReference>
<dbReference type="NCBIfam" id="NF042915">
    <property type="entry name" value="MAB_1171c_fam"/>
    <property type="match status" value="1"/>
</dbReference>
<keyword evidence="2" id="KW-1133">Transmembrane helix</keyword>
<feature type="transmembrane region" description="Helical" evidence="2">
    <location>
        <begin position="142"/>
        <end position="161"/>
    </location>
</feature>